<dbReference type="GO" id="GO:0006508">
    <property type="term" value="P:proteolysis"/>
    <property type="evidence" value="ECO:0007669"/>
    <property type="project" value="InterPro"/>
</dbReference>
<evidence type="ECO:0000256" key="1">
    <source>
        <dbReference type="SAM" id="SignalP"/>
    </source>
</evidence>
<dbReference type="CDD" id="cd21112">
    <property type="entry name" value="alphaLP-like"/>
    <property type="match status" value="1"/>
</dbReference>
<proteinExistence type="predicted"/>
<evidence type="ECO:0000259" key="2">
    <source>
        <dbReference type="Pfam" id="PF00089"/>
    </source>
</evidence>
<name>A0A1X1XW79_9MYCO</name>
<dbReference type="EMBL" id="LQPE01000123">
    <property type="protein sequence ID" value="ORW03076.1"/>
    <property type="molecule type" value="Genomic_DNA"/>
</dbReference>
<keyword evidence="4" id="KW-1185">Reference proteome</keyword>
<dbReference type="InterPro" id="IPR009003">
    <property type="entry name" value="Peptidase_S1_PA"/>
</dbReference>
<dbReference type="InterPro" id="IPR043504">
    <property type="entry name" value="Peptidase_S1_PA_chymotrypsin"/>
</dbReference>
<reference evidence="3 4" key="1">
    <citation type="submission" date="2016-01" db="EMBL/GenBank/DDBJ databases">
        <title>The new phylogeny of the genus Mycobacterium.</title>
        <authorList>
            <person name="Tarcisio F."/>
            <person name="Conor M."/>
            <person name="Antonella G."/>
            <person name="Elisabetta G."/>
            <person name="Giulia F.S."/>
            <person name="Sara T."/>
            <person name="Anna F."/>
            <person name="Clotilde B."/>
            <person name="Roberto B."/>
            <person name="Veronica D.S."/>
            <person name="Fabio R."/>
            <person name="Monica P."/>
            <person name="Olivier J."/>
            <person name="Enrico T."/>
            <person name="Nicola S."/>
        </authorList>
    </citation>
    <scope>NUCLEOTIDE SEQUENCE [LARGE SCALE GENOMIC DNA]</scope>
    <source>
        <strain evidence="3 4">DSM 45166</strain>
    </source>
</reference>
<dbReference type="PROSITE" id="PS00134">
    <property type="entry name" value="TRYPSIN_HIS"/>
    <property type="match status" value="1"/>
</dbReference>
<sequence length="258" mass="25861">MTYLRGEEVDVMRAIKAAAAAMFGALLAMATATTAAATPTPPLPPTPAIAPGIGIVAVDAVGAGKDTCSAAFLVHTSTGQPGLLTAGHCNYGGTASYKNAAGQYETFGSFTDDSVDEGNVGEASDIALIGLDASAPTDTRIIGVRPVTGAANPVRLQVGQTLCKFGLATGLQCGAITEVTPSKVAFTAKAAKGDSGGPVYYRNADGTATAVGIMIRGNDSGDGAVAELVGPWLDKWHLTLDRTPVAPNPLPAAYTPGG</sequence>
<comment type="caution">
    <text evidence="3">The sequence shown here is derived from an EMBL/GenBank/DDBJ whole genome shotgun (WGS) entry which is preliminary data.</text>
</comment>
<keyword evidence="1" id="KW-0732">Signal</keyword>
<accession>A0A1X1XW79</accession>
<dbReference type="SUPFAM" id="SSF50494">
    <property type="entry name" value="Trypsin-like serine proteases"/>
    <property type="match status" value="1"/>
</dbReference>
<feature type="domain" description="Peptidase S1" evidence="2">
    <location>
        <begin position="71"/>
        <end position="222"/>
    </location>
</feature>
<protein>
    <recommendedName>
        <fullName evidence="2">Peptidase S1 domain-containing protein</fullName>
    </recommendedName>
</protein>
<dbReference type="InterPro" id="IPR001254">
    <property type="entry name" value="Trypsin_dom"/>
</dbReference>
<dbReference type="Proteomes" id="UP000193487">
    <property type="component" value="Unassembled WGS sequence"/>
</dbReference>
<dbReference type="Gene3D" id="2.40.10.10">
    <property type="entry name" value="Trypsin-like serine proteases"/>
    <property type="match status" value="2"/>
</dbReference>
<gene>
    <name evidence="3" type="ORF">AWC14_05530</name>
</gene>
<dbReference type="Pfam" id="PF00089">
    <property type="entry name" value="Trypsin"/>
    <property type="match status" value="1"/>
</dbReference>
<evidence type="ECO:0000313" key="4">
    <source>
        <dbReference type="Proteomes" id="UP000193487"/>
    </source>
</evidence>
<dbReference type="InterPro" id="IPR018114">
    <property type="entry name" value="TRYPSIN_HIS"/>
</dbReference>
<feature type="signal peptide" evidence="1">
    <location>
        <begin position="1"/>
        <end position="37"/>
    </location>
</feature>
<dbReference type="GO" id="GO:0004252">
    <property type="term" value="F:serine-type endopeptidase activity"/>
    <property type="evidence" value="ECO:0007669"/>
    <property type="project" value="InterPro"/>
</dbReference>
<evidence type="ECO:0000313" key="3">
    <source>
        <dbReference type="EMBL" id="ORW03076.1"/>
    </source>
</evidence>
<dbReference type="AlphaFoldDB" id="A0A1X1XW79"/>
<feature type="chain" id="PRO_5011987263" description="Peptidase S1 domain-containing protein" evidence="1">
    <location>
        <begin position="38"/>
        <end position="258"/>
    </location>
</feature>
<organism evidence="3 4">
    <name type="scientific">Mycobacterium kyorinense</name>
    <dbReference type="NCBI Taxonomy" id="487514"/>
    <lineage>
        <taxon>Bacteria</taxon>
        <taxon>Bacillati</taxon>
        <taxon>Actinomycetota</taxon>
        <taxon>Actinomycetes</taxon>
        <taxon>Mycobacteriales</taxon>
        <taxon>Mycobacteriaceae</taxon>
        <taxon>Mycobacterium</taxon>
    </lineage>
</organism>